<evidence type="ECO:0000256" key="3">
    <source>
        <dbReference type="ARBA" id="ARBA00022989"/>
    </source>
</evidence>
<feature type="transmembrane region" description="Helical" evidence="6">
    <location>
        <begin position="387"/>
        <end position="409"/>
    </location>
</feature>
<keyword evidence="8" id="KW-1185">Reference proteome</keyword>
<feature type="compositionally biased region" description="Polar residues" evidence="5">
    <location>
        <begin position="189"/>
        <end position="199"/>
    </location>
</feature>
<dbReference type="EMBL" id="OZ004259">
    <property type="protein sequence ID" value="CAK7916619.1"/>
    <property type="molecule type" value="Genomic_DNA"/>
</dbReference>
<feature type="compositionally biased region" description="Acidic residues" evidence="5">
    <location>
        <begin position="203"/>
        <end position="214"/>
    </location>
</feature>
<reference evidence="7 8" key="1">
    <citation type="submission" date="2024-01" db="EMBL/GenBank/DDBJ databases">
        <authorList>
            <consortium name="Genoscope - CEA"/>
            <person name="William W."/>
        </authorList>
    </citation>
    <scope>NUCLEOTIDE SEQUENCE [LARGE SCALE GENOMIC DNA]</scope>
    <source>
        <strain evidence="7 8">29B2s-10</strain>
    </source>
</reference>
<feature type="transmembrane region" description="Helical" evidence="6">
    <location>
        <begin position="103"/>
        <end position="123"/>
    </location>
</feature>
<sequence length="565" mass="62145">MSVTLGQVVYSAVKPIFKIYFIIGLGYLLAKKNILTVTTCRDISDTVVSAIMPCLIFDKVVTNLKSSDIKNLGVISFTGTLLFVFGVILAYINYIVTRSPKRWLGGLLSVGLFPNISDLPIAYMQTLSASGKIFTTEEGNLGVAYVCIFLATQVFYQFSMGLYQLIEWDFREELQPKVEDIESKAATERSYSPTSTEPITNLDEGDEDDEDDQTSIESSQSQENVIEKEENSPQRPKPVTTLSVDEENAQHLAFLRKQHTIGRSTSNARSSLSSDSSYHTGGQSIVIPNENALQLTTSRTSDLRRQKSQDINDVINEYSEFEELRLRKSATEAASAIGSTMPIPSNSNIQNDNVSLGSQGKIKRSFGAKLRTNIVPILKNFLAPNSLSLILSISIAMAPPLKALFVHSAFKHIPDAPDEEPPLSFIMDFTGYVGAASVPLGLLLLGATISRLQVKKMPPGFWKTALGVTVSRLIILPIIGVGLTTVFYKGGWYGDDKLVRFVSVLEFGLPSATALVYFTAFYTDPNSDDHLQMDCLAVCLIFQYSALFITLPFLVSFTLKVSLGF</sequence>
<dbReference type="Proteomes" id="UP001497600">
    <property type="component" value="Chromosome G"/>
</dbReference>
<evidence type="ECO:0000256" key="5">
    <source>
        <dbReference type="SAM" id="MobiDB-lite"/>
    </source>
</evidence>
<proteinExistence type="predicted"/>
<name>A0ABP0EH18_9ASCO</name>
<feature type="transmembrane region" description="Helical" evidence="6">
    <location>
        <begin position="429"/>
        <end position="449"/>
    </location>
</feature>
<accession>A0ABP0EH18</accession>
<evidence type="ECO:0000256" key="4">
    <source>
        <dbReference type="ARBA" id="ARBA00023136"/>
    </source>
</evidence>
<gene>
    <name evidence="7" type="primary">ECM3</name>
    <name evidence="7" type="ORF">CAAN4_G04676</name>
</gene>
<dbReference type="Pfam" id="PF03547">
    <property type="entry name" value="Mem_trans"/>
    <property type="match status" value="1"/>
</dbReference>
<feature type="transmembrane region" description="Helical" evidence="6">
    <location>
        <begin position="535"/>
        <end position="559"/>
    </location>
</feature>
<dbReference type="PANTHER" id="PTHR31274">
    <property type="entry name" value="PROTEIN ECM3"/>
    <property type="match status" value="1"/>
</dbReference>
<protein>
    <submittedName>
        <fullName evidence="7">Protein Ecm3p</fullName>
    </submittedName>
</protein>
<feature type="compositionally biased region" description="Low complexity" evidence="5">
    <location>
        <begin position="264"/>
        <end position="277"/>
    </location>
</feature>
<organism evidence="7 8">
    <name type="scientific">[Candida] anglica</name>
    <dbReference type="NCBI Taxonomy" id="148631"/>
    <lineage>
        <taxon>Eukaryota</taxon>
        <taxon>Fungi</taxon>
        <taxon>Dikarya</taxon>
        <taxon>Ascomycota</taxon>
        <taxon>Saccharomycotina</taxon>
        <taxon>Pichiomycetes</taxon>
        <taxon>Debaryomycetaceae</taxon>
        <taxon>Kurtzmaniella</taxon>
    </lineage>
</organism>
<dbReference type="InterPro" id="IPR004776">
    <property type="entry name" value="Mem_transp_PIN-like"/>
</dbReference>
<evidence type="ECO:0000313" key="8">
    <source>
        <dbReference type="Proteomes" id="UP001497600"/>
    </source>
</evidence>
<keyword evidence="2 6" id="KW-0812">Transmembrane</keyword>
<feature type="region of interest" description="Disordered" evidence="5">
    <location>
        <begin position="182"/>
        <end position="241"/>
    </location>
</feature>
<dbReference type="PANTHER" id="PTHR31274:SF1">
    <property type="entry name" value="AGL149CP"/>
    <property type="match status" value="1"/>
</dbReference>
<evidence type="ECO:0000256" key="6">
    <source>
        <dbReference type="SAM" id="Phobius"/>
    </source>
</evidence>
<feature type="transmembrane region" description="Helical" evidence="6">
    <location>
        <begin position="143"/>
        <end position="166"/>
    </location>
</feature>
<dbReference type="InterPro" id="IPR040254">
    <property type="entry name" value="Ecm3-like"/>
</dbReference>
<keyword evidence="3 6" id="KW-1133">Transmembrane helix</keyword>
<feature type="transmembrane region" description="Helical" evidence="6">
    <location>
        <begin position="12"/>
        <end position="30"/>
    </location>
</feature>
<evidence type="ECO:0000313" key="7">
    <source>
        <dbReference type="EMBL" id="CAK7916619.1"/>
    </source>
</evidence>
<feature type="transmembrane region" description="Helical" evidence="6">
    <location>
        <begin position="500"/>
        <end position="523"/>
    </location>
</feature>
<evidence type="ECO:0000256" key="2">
    <source>
        <dbReference type="ARBA" id="ARBA00022692"/>
    </source>
</evidence>
<feature type="transmembrane region" description="Helical" evidence="6">
    <location>
        <begin position="461"/>
        <end position="488"/>
    </location>
</feature>
<comment type="subcellular location">
    <subcellularLocation>
        <location evidence="1">Membrane</location>
        <topology evidence="1">Multi-pass membrane protein</topology>
    </subcellularLocation>
</comment>
<feature type="region of interest" description="Disordered" evidence="5">
    <location>
        <begin position="257"/>
        <end position="285"/>
    </location>
</feature>
<feature type="transmembrane region" description="Helical" evidence="6">
    <location>
        <begin position="74"/>
        <end position="96"/>
    </location>
</feature>
<evidence type="ECO:0000256" key="1">
    <source>
        <dbReference type="ARBA" id="ARBA00004141"/>
    </source>
</evidence>
<keyword evidence="4 6" id="KW-0472">Membrane</keyword>